<sequence length="287" mass="30881">MTTPLLTWLYSPASRRDRILKALDYTADAVIYDLEDGVAPPEKAQARRNLAEALEALDTNRPLPQLEVRINGVGSEHFEADLDAVRALHAISSVRVPKVESAGDVDTVVRLLRPGMRVNALIETAIGVENLREICESPHVAGVSLGEADLRAQLRLSGMQTMESIRSRLVISSAAAGKHAPMGSAYLNIHDHEGLLADTKALASEGFVGRTALHPAQLPHIRAAFSPSREEYERALTIIEATGADDAGSGSGASALTDGTFIDRPVITRALQTIAMWQSAQHEEGTR</sequence>
<feature type="domain" description="HpcH/HpaI aldolase/citrate lyase" evidence="6">
    <location>
        <begin position="8"/>
        <end position="215"/>
    </location>
</feature>
<dbReference type="PANTHER" id="PTHR32308:SF10">
    <property type="entry name" value="CITRATE LYASE SUBUNIT BETA"/>
    <property type="match status" value="1"/>
</dbReference>
<dbReference type="InterPro" id="IPR015813">
    <property type="entry name" value="Pyrv/PenolPyrv_kinase-like_dom"/>
</dbReference>
<keyword evidence="8" id="KW-1185">Reference proteome</keyword>
<dbReference type="PIRSF" id="PIRSF015582">
    <property type="entry name" value="Cit_lyase_B"/>
    <property type="match status" value="1"/>
</dbReference>
<evidence type="ECO:0000256" key="3">
    <source>
        <dbReference type="ARBA" id="ARBA00022842"/>
    </source>
</evidence>
<organism evidence="7 8">
    <name type="scientific">Homoserinimonas aerilata</name>
    <dbReference type="NCBI Taxonomy" id="1162970"/>
    <lineage>
        <taxon>Bacteria</taxon>
        <taxon>Bacillati</taxon>
        <taxon>Actinomycetota</taxon>
        <taxon>Actinomycetes</taxon>
        <taxon>Micrococcales</taxon>
        <taxon>Microbacteriaceae</taxon>
        <taxon>Homoserinimonas</taxon>
    </lineage>
</organism>
<evidence type="ECO:0000256" key="4">
    <source>
        <dbReference type="PIRSR" id="PIRSR015582-1"/>
    </source>
</evidence>
<feature type="binding site" evidence="4">
    <location>
        <position position="123"/>
    </location>
    <ligand>
        <name>substrate</name>
    </ligand>
</feature>
<comment type="cofactor">
    <cofactor evidence="1">
        <name>Mg(2+)</name>
        <dbReference type="ChEBI" id="CHEBI:18420"/>
    </cofactor>
</comment>
<evidence type="ECO:0000313" key="7">
    <source>
        <dbReference type="EMBL" id="TQL45026.1"/>
    </source>
</evidence>
<dbReference type="Proteomes" id="UP000317998">
    <property type="component" value="Unassembled WGS sequence"/>
</dbReference>
<dbReference type="GO" id="GO:0006107">
    <property type="term" value="P:oxaloacetate metabolic process"/>
    <property type="evidence" value="ECO:0007669"/>
    <property type="project" value="TreeGrafter"/>
</dbReference>
<dbReference type="InterPro" id="IPR011206">
    <property type="entry name" value="Citrate_lyase_beta/mcl1/mcl2"/>
</dbReference>
<keyword evidence="3 5" id="KW-0460">Magnesium</keyword>
<dbReference type="EMBL" id="VFOM01000003">
    <property type="protein sequence ID" value="TQL45026.1"/>
    <property type="molecule type" value="Genomic_DNA"/>
</dbReference>
<keyword evidence="2 5" id="KW-0479">Metal-binding</keyword>
<dbReference type="InterPro" id="IPR040442">
    <property type="entry name" value="Pyrv_kinase-like_dom_sf"/>
</dbReference>
<feature type="binding site" evidence="5">
    <location>
        <position position="149"/>
    </location>
    <ligand>
        <name>Mg(2+)</name>
        <dbReference type="ChEBI" id="CHEBI:18420"/>
    </ligand>
</feature>
<dbReference type="AlphaFoldDB" id="A0A542YA87"/>
<dbReference type="GO" id="GO:0000287">
    <property type="term" value="F:magnesium ion binding"/>
    <property type="evidence" value="ECO:0007669"/>
    <property type="project" value="TreeGrafter"/>
</dbReference>
<evidence type="ECO:0000256" key="5">
    <source>
        <dbReference type="PIRSR" id="PIRSR015582-2"/>
    </source>
</evidence>
<dbReference type="SUPFAM" id="SSF51621">
    <property type="entry name" value="Phosphoenolpyruvate/pyruvate domain"/>
    <property type="match status" value="1"/>
</dbReference>
<evidence type="ECO:0000313" key="8">
    <source>
        <dbReference type="Proteomes" id="UP000317998"/>
    </source>
</evidence>
<accession>A0A542YA87</accession>
<evidence type="ECO:0000256" key="2">
    <source>
        <dbReference type="ARBA" id="ARBA00022723"/>
    </source>
</evidence>
<feature type="binding site" evidence="5">
    <location>
        <position position="123"/>
    </location>
    <ligand>
        <name>Mg(2+)</name>
        <dbReference type="ChEBI" id="CHEBI:18420"/>
    </ligand>
</feature>
<dbReference type="InterPro" id="IPR005000">
    <property type="entry name" value="Aldolase/citrate-lyase_domain"/>
</dbReference>
<comment type="caution">
    <text evidence="7">The sequence shown here is derived from an EMBL/GenBank/DDBJ whole genome shotgun (WGS) entry which is preliminary data.</text>
</comment>
<gene>
    <name evidence="7" type="ORF">FB562_2436</name>
</gene>
<dbReference type="OrthoDB" id="5172636at2"/>
<dbReference type="RefSeq" id="WP_141881547.1">
    <property type="nucleotide sequence ID" value="NZ_VFOM01000003.1"/>
</dbReference>
<dbReference type="PANTHER" id="PTHR32308">
    <property type="entry name" value="LYASE BETA SUBUNIT, PUTATIVE (AFU_ORTHOLOGUE AFUA_4G13030)-RELATED"/>
    <property type="match status" value="1"/>
</dbReference>
<dbReference type="Pfam" id="PF03328">
    <property type="entry name" value="HpcH_HpaI"/>
    <property type="match status" value="1"/>
</dbReference>
<feature type="binding site" evidence="4">
    <location>
        <position position="69"/>
    </location>
    <ligand>
        <name>substrate</name>
    </ligand>
</feature>
<protein>
    <submittedName>
        <fullName evidence="7">Citrate lyase subunit beta/citryl-CoA lyase</fullName>
    </submittedName>
</protein>
<reference evidence="7 8" key="1">
    <citation type="submission" date="2019-06" db="EMBL/GenBank/DDBJ databases">
        <title>Sequencing the genomes of 1000 actinobacteria strains.</title>
        <authorList>
            <person name="Klenk H.-P."/>
        </authorList>
    </citation>
    <scope>NUCLEOTIDE SEQUENCE [LARGE SCALE GENOMIC DNA]</scope>
    <source>
        <strain evidence="7 8">DSM 26477</strain>
    </source>
</reference>
<dbReference type="GO" id="GO:0016829">
    <property type="term" value="F:lyase activity"/>
    <property type="evidence" value="ECO:0007669"/>
    <property type="project" value="UniProtKB-KW"/>
</dbReference>
<proteinExistence type="predicted"/>
<name>A0A542YA87_9MICO</name>
<keyword evidence="7" id="KW-0456">Lyase</keyword>
<evidence type="ECO:0000259" key="6">
    <source>
        <dbReference type="Pfam" id="PF03328"/>
    </source>
</evidence>
<evidence type="ECO:0000256" key="1">
    <source>
        <dbReference type="ARBA" id="ARBA00001946"/>
    </source>
</evidence>
<dbReference type="Gene3D" id="3.20.20.60">
    <property type="entry name" value="Phosphoenolpyruvate-binding domains"/>
    <property type="match status" value="1"/>
</dbReference>